<feature type="active site" evidence="4">
    <location>
        <position position="17"/>
    </location>
</feature>
<name>A0A933DRX4_9BACT</name>
<evidence type="ECO:0000256" key="4">
    <source>
        <dbReference type="HAMAP-Rule" id="MF_01401"/>
    </source>
</evidence>
<dbReference type="InterPro" id="IPR002569">
    <property type="entry name" value="Met_Sox_Rdtase_MsrA_dom"/>
</dbReference>
<dbReference type="Proteomes" id="UP000756703">
    <property type="component" value="Unassembled WGS sequence"/>
</dbReference>
<accession>A0A933DRX4</accession>
<dbReference type="InterPro" id="IPR036509">
    <property type="entry name" value="Met_Sox_Rdtase_MsrA_sf"/>
</dbReference>
<reference evidence="6" key="1">
    <citation type="submission" date="2020-07" db="EMBL/GenBank/DDBJ databases">
        <title>Huge and variable diversity of episymbiotic CPR bacteria and DPANN archaea in groundwater ecosystems.</title>
        <authorList>
            <person name="He C.Y."/>
            <person name="Keren R."/>
            <person name="Whittaker M."/>
            <person name="Farag I.F."/>
            <person name="Doudna J."/>
            <person name="Cate J.H.D."/>
            <person name="Banfield J.F."/>
        </authorList>
    </citation>
    <scope>NUCLEOTIDE SEQUENCE</scope>
    <source>
        <strain evidence="6">NC_groundwater_1225_Ag_S-0.1um_56_177</strain>
    </source>
</reference>
<dbReference type="NCBIfam" id="TIGR00401">
    <property type="entry name" value="msrA"/>
    <property type="match status" value="1"/>
</dbReference>
<proteinExistence type="inferred from homology"/>
<dbReference type="AlphaFoldDB" id="A0A933DRX4"/>
<dbReference type="EC" id="1.8.4.11" evidence="4"/>
<dbReference type="EMBL" id="JACQMI010000005">
    <property type="protein sequence ID" value="MBI4132610.1"/>
    <property type="molecule type" value="Genomic_DNA"/>
</dbReference>
<evidence type="ECO:0000256" key="3">
    <source>
        <dbReference type="ARBA" id="ARBA00048782"/>
    </source>
</evidence>
<keyword evidence="1 4" id="KW-0560">Oxidoreductase</keyword>
<evidence type="ECO:0000313" key="6">
    <source>
        <dbReference type="EMBL" id="MBI4132610.1"/>
    </source>
</evidence>
<evidence type="ECO:0000259" key="5">
    <source>
        <dbReference type="Pfam" id="PF01625"/>
    </source>
</evidence>
<dbReference type="Gene3D" id="3.30.1060.10">
    <property type="entry name" value="Peptide methionine sulphoxide reductase MsrA"/>
    <property type="match status" value="1"/>
</dbReference>
<comment type="caution">
    <text evidence="6">The sequence shown here is derived from an EMBL/GenBank/DDBJ whole genome shotgun (WGS) entry which is preliminary data.</text>
</comment>
<gene>
    <name evidence="4 6" type="primary">msrA</name>
    <name evidence="6" type="ORF">HY473_00715</name>
</gene>
<dbReference type="SUPFAM" id="SSF55068">
    <property type="entry name" value="Peptide methionine sulfoxide reductase"/>
    <property type="match status" value="1"/>
</dbReference>
<evidence type="ECO:0000313" key="7">
    <source>
        <dbReference type="Proteomes" id="UP000756703"/>
    </source>
</evidence>
<evidence type="ECO:0000256" key="2">
    <source>
        <dbReference type="ARBA" id="ARBA00047806"/>
    </source>
</evidence>
<comment type="catalytic activity">
    <reaction evidence="3 4">
        <text>[thioredoxin]-disulfide + L-methionine + H2O = L-methionine (S)-S-oxide + [thioredoxin]-dithiol</text>
        <dbReference type="Rhea" id="RHEA:19993"/>
        <dbReference type="Rhea" id="RHEA-COMP:10698"/>
        <dbReference type="Rhea" id="RHEA-COMP:10700"/>
        <dbReference type="ChEBI" id="CHEBI:15377"/>
        <dbReference type="ChEBI" id="CHEBI:29950"/>
        <dbReference type="ChEBI" id="CHEBI:50058"/>
        <dbReference type="ChEBI" id="CHEBI:57844"/>
        <dbReference type="ChEBI" id="CHEBI:58772"/>
        <dbReference type="EC" id="1.8.4.11"/>
    </reaction>
</comment>
<dbReference type="PANTHER" id="PTHR43774">
    <property type="entry name" value="PEPTIDE METHIONINE SULFOXIDE REDUCTASE"/>
    <property type="match status" value="1"/>
</dbReference>
<evidence type="ECO:0000256" key="1">
    <source>
        <dbReference type="ARBA" id="ARBA00023002"/>
    </source>
</evidence>
<dbReference type="PANTHER" id="PTHR43774:SF1">
    <property type="entry name" value="PEPTIDE METHIONINE SULFOXIDE REDUCTASE MSRA 2"/>
    <property type="match status" value="1"/>
</dbReference>
<comment type="similarity">
    <text evidence="4">Belongs to the MsrA Met sulfoxide reductase family.</text>
</comment>
<comment type="function">
    <text evidence="4">Has an important function as a repair enzyme for proteins that have been inactivated by oxidation. Catalyzes the reversible oxidation-reduction of methionine sulfoxide in proteins to methionine.</text>
</comment>
<dbReference type="HAMAP" id="MF_01401">
    <property type="entry name" value="MsrA"/>
    <property type="match status" value="1"/>
</dbReference>
<organism evidence="6 7">
    <name type="scientific">Candidatus Sungiibacteriota bacterium</name>
    <dbReference type="NCBI Taxonomy" id="2750080"/>
    <lineage>
        <taxon>Bacteria</taxon>
        <taxon>Candidatus Sungiibacteriota</taxon>
    </lineage>
</organism>
<feature type="domain" description="Peptide methionine sulphoxide reductase MsrA" evidence="5">
    <location>
        <begin position="11"/>
        <end position="161"/>
    </location>
</feature>
<dbReference type="Pfam" id="PF01625">
    <property type="entry name" value="PMSR"/>
    <property type="match status" value="1"/>
</dbReference>
<comment type="catalytic activity">
    <reaction evidence="2 4">
        <text>L-methionyl-[protein] + [thioredoxin]-disulfide + H2O = L-methionyl-(S)-S-oxide-[protein] + [thioredoxin]-dithiol</text>
        <dbReference type="Rhea" id="RHEA:14217"/>
        <dbReference type="Rhea" id="RHEA-COMP:10698"/>
        <dbReference type="Rhea" id="RHEA-COMP:10700"/>
        <dbReference type="Rhea" id="RHEA-COMP:12313"/>
        <dbReference type="Rhea" id="RHEA-COMP:12315"/>
        <dbReference type="ChEBI" id="CHEBI:15377"/>
        <dbReference type="ChEBI" id="CHEBI:16044"/>
        <dbReference type="ChEBI" id="CHEBI:29950"/>
        <dbReference type="ChEBI" id="CHEBI:44120"/>
        <dbReference type="ChEBI" id="CHEBI:50058"/>
        <dbReference type="EC" id="1.8.4.11"/>
    </reaction>
</comment>
<protein>
    <recommendedName>
        <fullName evidence="4">Peptide methionine sulfoxide reductase MsrA</fullName>
        <shortName evidence="4">Protein-methionine-S-oxide reductase</shortName>
        <ecNumber evidence="4">1.8.4.11</ecNumber>
    </recommendedName>
    <alternativeName>
        <fullName evidence="4">Peptide-methionine (S)-S-oxide reductase</fullName>
        <shortName evidence="4">Peptide Met(O) reductase</shortName>
    </alternativeName>
</protein>
<sequence>MTSPSDKIEIIVFGGGCFWCTEAVFLQLKGVRSVTSGYAGGIVPDPTYEQVSTGKTGHAEVIKIEYDSAIIPLRKLLEVFFVSHDATTLNRQGADVGSQYRSIILYTTAAQRQAAETMISELTKARKYSNPIVTEIAPLETFYPAEEYHRDFYAKNPGEIYSQSVIAPKIEKVQENFSELLKTAEDR</sequence>
<dbReference type="GO" id="GO:0008113">
    <property type="term" value="F:peptide-methionine (S)-S-oxide reductase activity"/>
    <property type="evidence" value="ECO:0007669"/>
    <property type="project" value="UniProtKB-UniRule"/>
</dbReference>